<evidence type="ECO:0000313" key="3">
    <source>
        <dbReference type="EMBL" id="JAT61843.1"/>
    </source>
</evidence>
<protein>
    <submittedName>
        <fullName evidence="2">Uncharacterized protein</fullName>
    </submittedName>
</protein>
<evidence type="ECO:0000313" key="2">
    <source>
        <dbReference type="EMBL" id="JAT54621.1"/>
    </source>
</evidence>
<reference evidence="2" key="1">
    <citation type="submission" date="2015-07" db="EMBL/GenBank/DDBJ databases">
        <title>Transcriptome Assembly of Anthurium amnicola.</title>
        <authorList>
            <person name="Suzuki J."/>
        </authorList>
    </citation>
    <scope>NUCLEOTIDE SEQUENCE</scope>
</reference>
<feature type="compositionally biased region" description="Low complexity" evidence="1">
    <location>
        <begin position="218"/>
        <end position="229"/>
    </location>
</feature>
<sequence length="229" mass="23149">MEEPQRRGRTVLSDQLSAAALELPSSSNSTAAGNPSNLRDLLTVRQEEDLLQPPAYQLPGRRGAGVSLGTVLACENHRNLSSTGLAAGAPPPTATAAGSRTLLDIIRDEDEAAGGGAVYDGIVVGGSDGGHDTSWRGFQDHLRIRRASAAWQTSSGGNPVDGISVAADRIPSPAGAASPSGTLPPEGRDLHAAAVSNPSEATRRTSSGEQAQGSHRGAAAPSPAAPGEA</sequence>
<name>A0A1D1YIZ7_9ARAE</name>
<feature type="non-terminal residue" evidence="2">
    <location>
        <position position="229"/>
    </location>
</feature>
<feature type="region of interest" description="Disordered" evidence="1">
    <location>
        <begin position="149"/>
        <end position="229"/>
    </location>
</feature>
<dbReference type="EMBL" id="GDJX01013315">
    <property type="protein sequence ID" value="JAT54621.1"/>
    <property type="molecule type" value="Transcribed_RNA"/>
</dbReference>
<accession>A0A1D1YIZ7</accession>
<proteinExistence type="predicted"/>
<gene>
    <name evidence="3" type="ORF">g.81462</name>
    <name evidence="2" type="ORF">g.81463</name>
</gene>
<feature type="compositionally biased region" description="Polar residues" evidence="1">
    <location>
        <begin position="196"/>
        <end position="213"/>
    </location>
</feature>
<dbReference type="EMBL" id="GDJX01006093">
    <property type="protein sequence ID" value="JAT61843.1"/>
    <property type="molecule type" value="Transcribed_RNA"/>
</dbReference>
<dbReference type="AlphaFoldDB" id="A0A1D1YIZ7"/>
<organism evidence="2">
    <name type="scientific">Anthurium amnicola</name>
    <dbReference type="NCBI Taxonomy" id="1678845"/>
    <lineage>
        <taxon>Eukaryota</taxon>
        <taxon>Viridiplantae</taxon>
        <taxon>Streptophyta</taxon>
        <taxon>Embryophyta</taxon>
        <taxon>Tracheophyta</taxon>
        <taxon>Spermatophyta</taxon>
        <taxon>Magnoliopsida</taxon>
        <taxon>Liliopsida</taxon>
        <taxon>Araceae</taxon>
        <taxon>Pothoideae</taxon>
        <taxon>Potheae</taxon>
        <taxon>Anthurium</taxon>
    </lineage>
</organism>
<evidence type="ECO:0000256" key="1">
    <source>
        <dbReference type="SAM" id="MobiDB-lite"/>
    </source>
</evidence>